<dbReference type="RefSeq" id="WP_207395575.1">
    <property type="nucleotide sequence ID" value="NZ_JABRWO010000003.1"/>
</dbReference>
<proteinExistence type="predicted"/>
<sequence length="77" mass="8878">MRFRWPMPHEIATLYLILLLHRTADHRTFHLPYRAADALPDSVRMFIAQAVGERKVNPFLNSAQVAETLIESDLFAS</sequence>
<comment type="caution">
    <text evidence="1">The sequence shown here is derived from an EMBL/GenBank/DDBJ whole genome shotgun (WGS) entry which is preliminary data.</text>
</comment>
<dbReference type="Proteomes" id="UP000551616">
    <property type="component" value="Unassembled WGS sequence"/>
</dbReference>
<keyword evidence="2" id="KW-1185">Reference proteome</keyword>
<organism evidence="1 2">
    <name type="scientific">Bremerella alba</name>
    <dbReference type="NCBI Taxonomy" id="980252"/>
    <lineage>
        <taxon>Bacteria</taxon>
        <taxon>Pseudomonadati</taxon>
        <taxon>Planctomycetota</taxon>
        <taxon>Planctomycetia</taxon>
        <taxon>Pirellulales</taxon>
        <taxon>Pirellulaceae</taxon>
        <taxon>Bremerella</taxon>
    </lineage>
</organism>
<evidence type="ECO:0000313" key="1">
    <source>
        <dbReference type="EMBL" id="MBA2114088.1"/>
    </source>
</evidence>
<gene>
    <name evidence="1" type="ORF">HOV93_12440</name>
</gene>
<dbReference type="AlphaFoldDB" id="A0A7V8V369"/>
<protein>
    <submittedName>
        <fullName evidence="1">Uncharacterized protein</fullName>
    </submittedName>
</protein>
<evidence type="ECO:0000313" key="2">
    <source>
        <dbReference type="Proteomes" id="UP000551616"/>
    </source>
</evidence>
<accession>A0A7V8V369</accession>
<dbReference type="EMBL" id="JABRWO010000003">
    <property type="protein sequence ID" value="MBA2114088.1"/>
    <property type="molecule type" value="Genomic_DNA"/>
</dbReference>
<name>A0A7V8V369_9BACT</name>
<reference evidence="1 2" key="1">
    <citation type="submission" date="2020-05" db="EMBL/GenBank/DDBJ databases">
        <title>Bremerella alba sp. nov., a novel planctomycete isolated from the surface of the macroalga Fucus spiralis.</title>
        <authorList>
            <person name="Godinho O."/>
            <person name="Botelho R."/>
            <person name="Albuquerque L."/>
            <person name="Wiegand S."/>
            <person name="Da Costa M.S."/>
            <person name="Lobo-Da-Cunha A."/>
            <person name="Jogler C."/>
            <person name="Lage O.M."/>
        </authorList>
    </citation>
    <scope>NUCLEOTIDE SEQUENCE [LARGE SCALE GENOMIC DNA]</scope>
    <source>
        <strain evidence="1 2">FF15</strain>
    </source>
</reference>